<evidence type="ECO:0000256" key="2">
    <source>
        <dbReference type="SAM" id="MobiDB-lite"/>
    </source>
</evidence>
<evidence type="ECO:0000313" key="4">
    <source>
        <dbReference type="EMBL" id="MFC7220421.1"/>
    </source>
</evidence>
<dbReference type="SMART" id="SM00422">
    <property type="entry name" value="HTH_MERR"/>
    <property type="match status" value="1"/>
</dbReference>
<dbReference type="Gene3D" id="1.10.1660.10">
    <property type="match status" value="1"/>
</dbReference>
<feature type="region of interest" description="Disordered" evidence="2">
    <location>
        <begin position="241"/>
        <end position="267"/>
    </location>
</feature>
<dbReference type="EMBL" id="JBHSZO010000034">
    <property type="protein sequence ID" value="MFC7220421.1"/>
    <property type="molecule type" value="Genomic_DNA"/>
</dbReference>
<dbReference type="InterPro" id="IPR009061">
    <property type="entry name" value="DNA-bd_dom_put_sf"/>
</dbReference>
<organism evidence="4 5">
    <name type="scientific">Streptomyces polyrhachis</name>
    <dbReference type="NCBI Taxonomy" id="1282885"/>
    <lineage>
        <taxon>Bacteria</taxon>
        <taxon>Bacillati</taxon>
        <taxon>Actinomycetota</taxon>
        <taxon>Actinomycetes</taxon>
        <taxon>Kitasatosporales</taxon>
        <taxon>Streptomycetaceae</taxon>
        <taxon>Streptomyces</taxon>
    </lineage>
</organism>
<dbReference type="SUPFAM" id="SSF46955">
    <property type="entry name" value="Putative DNA-binding domain"/>
    <property type="match status" value="1"/>
</dbReference>
<evidence type="ECO:0000256" key="1">
    <source>
        <dbReference type="ARBA" id="ARBA00023125"/>
    </source>
</evidence>
<protein>
    <submittedName>
        <fullName evidence="4">MerR family transcriptional regulator</fullName>
    </submittedName>
</protein>
<dbReference type="PANTHER" id="PTHR30204:SF93">
    <property type="entry name" value="HTH MERR-TYPE DOMAIN-CONTAINING PROTEIN"/>
    <property type="match status" value="1"/>
</dbReference>
<dbReference type="PANTHER" id="PTHR30204">
    <property type="entry name" value="REDOX-CYCLING DRUG-SENSING TRANSCRIPTIONAL ACTIVATOR SOXR"/>
    <property type="match status" value="1"/>
</dbReference>
<proteinExistence type="predicted"/>
<accession>A0ABW2GKD2</accession>
<sequence length="267" mass="29506">MGQEFRMAELAEAAGVPVRTVRFYRERKLLQPPRKEGRIAWYGEAHLERLRTITALLERGHTLGGIAELLCAFESGRDVRGAAELLGFEMPLVRPWSEETPVRLTPQELADYFGDEVSGENLTASLDIGYLAIDGEEFVHASRRLLDVSAALVREGVPLSVVLAAGRGVRRHADELAEMFTDLIRDHLFADVLGTDVLGADADGPDPGRLTEIADTVERLRPMAKSILEAEVAMAMDRRLRTETERWQRGGKQADGTDRTDGGKDAD</sequence>
<keyword evidence="1" id="KW-0238">DNA-binding</keyword>
<dbReference type="PRINTS" id="PR00040">
    <property type="entry name" value="HTHMERR"/>
</dbReference>
<dbReference type="Proteomes" id="UP001596413">
    <property type="component" value="Unassembled WGS sequence"/>
</dbReference>
<dbReference type="InterPro" id="IPR047057">
    <property type="entry name" value="MerR_fam"/>
</dbReference>
<gene>
    <name evidence="4" type="ORF">ACFQLX_19970</name>
</gene>
<dbReference type="RefSeq" id="WP_386417158.1">
    <property type="nucleotide sequence ID" value="NZ_JBHSZO010000034.1"/>
</dbReference>
<dbReference type="Pfam" id="PF13411">
    <property type="entry name" value="MerR_1"/>
    <property type="match status" value="1"/>
</dbReference>
<reference evidence="5" key="1">
    <citation type="journal article" date="2019" name="Int. J. Syst. Evol. Microbiol.">
        <title>The Global Catalogue of Microorganisms (GCM) 10K type strain sequencing project: providing services to taxonomists for standard genome sequencing and annotation.</title>
        <authorList>
            <consortium name="The Broad Institute Genomics Platform"/>
            <consortium name="The Broad Institute Genome Sequencing Center for Infectious Disease"/>
            <person name="Wu L."/>
            <person name="Ma J."/>
        </authorList>
    </citation>
    <scope>NUCLEOTIDE SEQUENCE [LARGE SCALE GENOMIC DNA]</scope>
    <source>
        <strain evidence="5">CGMCC 1.13681</strain>
    </source>
</reference>
<dbReference type="PROSITE" id="PS50937">
    <property type="entry name" value="HTH_MERR_2"/>
    <property type="match status" value="1"/>
</dbReference>
<feature type="compositionally biased region" description="Basic and acidic residues" evidence="2">
    <location>
        <begin position="255"/>
        <end position="267"/>
    </location>
</feature>
<evidence type="ECO:0000313" key="5">
    <source>
        <dbReference type="Proteomes" id="UP001596413"/>
    </source>
</evidence>
<comment type="caution">
    <text evidence="4">The sequence shown here is derived from an EMBL/GenBank/DDBJ whole genome shotgun (WGS) entry which is preliminary data.</text>
</comment>
<dbReference type="InterPro" id="IPR000551">
    <property type="entry name" value="MerR-type_HTH_dom"/>
</dbReference>
<feature type="domain" description="HTH merR-type" evidence="3">
    <location>
        <begin position="4"/>
        <end position="72"/>
    </location>
</feature>
<keyword evidence="5" id="KW-1185">Reference proteome</keyword>
<evidence type="ECO:0000259" key="3">
    <source>
        <dbReference type="PROSITE" id="PS50937"/>
    </source>
</evidence>
<name>A0ABW2GKD2_9ACTN</name>